<dbReference type="OrthoDB" id="8812589at2"/>
<dbReference type="Proteomes" id="UP000199119">
    <property type="component" value="Unassembled WGS sequence"/>
</dbReference>
<proteinExistence type="predicted"/>
<dbReference type="AlphaFoldDB" id="A0A1I2DFS5"/>
<keyword evidence="2" id="KW-1185">Reference proteome</keyword>
<dbReference type="RefSeq" id="WP_092939418.1">
    <property type="nucleotide sequence ID" value="NZ_FONX01000005.1"/>
</dbReference>
<protein>
    <submittedName>
        <fullName evidence="1">Uncharacterized protein</fullName>
    </submittedName>
</protein>
<organism evidence="1 2">
    <name type="scientific">Paracidovorax wautersii</name>
    <dbReference type="NCBI Taxonomy" id="1177982"/>
    <lineage>
        <taxon>Bacteria</taxon>
        <taxon>Pseudomonadati</taxon>
        <taxon>Pseudomonadota</taxon>
        <taxon>Betaproteobacteria</taxon>
        <taxon>Burkholderiales</taxon>
        <taxon>Comamonadaceae</taxon>
        <taxon>Paracidovorax</taxon>
    </lineage>
</organism>
<reference evidence="2" key="1">
    <citation type="submission" date="2016-10" db="EMBL/GenBank/DDBJ databases">
        <authorList>
            <person name="Varghese N."/>
            <person name="Submissions S."/>
        </authorList>
    </citation>
    <scope>NUCLEOTIDE SEQUENCE [LARGE SCALE GENOMIC DNA]</scope>
    <source>
        <strain evidence="2">DSM 27981</strain>
    </source>
</reference>
<gene>
    <name evidence="1" type="ORF">SAMN04489711_105181</name>
</gene>
<evidence type="ECO:0000313" key="2">
    <source>
        <dbReference type="Proteomes" id="UP000199119"/>
    </source>
</evidence>
<sequence>MTSASPPSPYSGQQETVFGVSDGATYTGLLRLQDDGRYYFAQAQVDGHNLPMPDQHWASRDEAVKALAGMASGTLPAQSTQPAAED</sequence>
<accession>A0A1I2DFS5</accession>
<dbReference type="EMBL" id="FONX01000005">
    <property type="protein sequence ID" value="SFE79452.1"/>
    <property type="molecule type" value="Genomic_DNA"/>
</dbReference>
<name>A0A1I2DFS5_9BURK</name>
<evidence type="ECO:0000313" key="1">
    <source>
        <dbReference type="EMBL" id="SFE79452.1"/>
    </source>
</evidence>